<dbReference type="PRINTS" id="PR01399">
    <property type="entry name" value="ENTSNTHTASED"/>
</dbReference>
<dbReference type="SUPFAM" id="SSF56214">
    <property type="entry name" value="4'-phosphopantetheinyl transferase"/>
    <property type="match status" value="1"/>
</dbReference>
<evidence type="ECO:0000256" key="8">
    <source>
        <dbReference type="ARBA" id="ARBA00029894"/>
    </source>
</evidence>
<protein>
    <recommendedName>
        <fullName evidence="5">Enterobactin synthase component D</fullName>
    </recommendedName>
    <alternativeName>
        <fullName evidence="8">4'-phosphopantetheinyl transferase EntD</fullName>
    </alternativeName>
    <alternativeName>
        <fullName evidence="9">Enterochelin synthase D</fullName>
    </alternativeName>
</protein>
<dbReference type="EMBL" id="PQVW01000007">
    <property type="protein sequence ID" value="POZ22764.1"/>
    <property type="molecule type" value="Genomic_DNA"/>
</dbReference>
<dbReference type="Pfam" id="PF01648">
    <property type="entry name" value="ACPS"/>
    <property type="match status" value="1"/>
</dbReference>
<dbReference type="InterPro" id="IPR003542">
    <property type="entry name" value="Enbac_synth_compD-like"/>
</dbReference>
<comment type="catalytic activity">
    <reaction evidence="10">
        <text>apo-[aryl-carrier protein] + CoA = holo-[aryl-carrier protein] + adenosine 3',5'-bisphosphate + H(+)</text>
        <dbReference type="Rhea" id="RHEA:48404"/>
        <dbReference type="Rhea" id="RHEA-COMP:15903"/>
        <dbReference type="Rhea" id="RHEA-COMP:17557"/>
        <dbReference type="ChEBI" id="CHEBI:15378"/>
        <dbReference type="ChEBI" id="CHEBI:29999"/>
        <dbReference type="ChEBI" id="CHEBI:57287"/>
        <dbReference type="ChEBI" id="CHEBI:58343"/>
        <dbReference type="ChEBI" id="CHEBI:64479"/>
    </reaction>
</comment>
<dbReference type="RefSeq" id="WP_103949479.1">
    <property type="nucleotide sequence ID" value="NZ_PQVT01000008.1"/>
</dbReference>
<comment type="similarity">
    <text evidence="3">Belongs to the P-Pant transferase superfamily. EntD family.</text>
</comment>
<dbReference type="InterPro" id="IPR041354">
    <property type="entry name" value="4PPT_N"/>
</dbReference>
<dbReference type="InterPro" id="IPR008278">
    <property type="entry name" value="4-PPantetheinyl_Trfase_dom"/>
</dbReference>
<proteinExistence type="inferred from homology"/>
<comment type="catalytic activity">
    <reaction evidence="11">
        <text>apo-[peptidyl-carrier protein] + CoA = holo-[peptidyl-carrier protein] + adenosine 3',5'-bisphosphate + H(+)</text>
        <dbReference type="Rhea" id="RHEA:46228"/>
        <dbReference type="Rhea" id="RHEA-COMP:11479"/>
        <dbReference type="Rhea" id="RHEA-COMP:11480"/>
        <dbReference type="ChEBI" id="CHEBI:15378"/>
        <dbReference type="ChEBI" id="CHEBI:29999"/>
        <dbReference type="ChEBI" id="CHEBI:57287"/>
        <dbReference type="ChEBI" id="CHEBI:58343"/>
        <dbReference type="ChEBI" id="CHEBI:64479"/>
    </reaction>
</comment>
<comment type="pathway">
    <text evidence="2">Siderophore biosynthesis; enterobactin biosynthesis.</text>
</comment>
<organism evidence="14 15">
    <name type="scientific">Lelliottia aquatilis</name>
    <dbReference type="NCBI Taxonomy" id="2080838"/>
    <lineage>
        <taxon>Bacteria</taxon>
        <taxon>Pseudomonadati</taxon>
        <taxon>Pseudomonadota</taxon>
        <taxon>Gammaproteobacteria</taxon>
        <taxon>Enterobacterales</taxon>
        <taxon>Enterobacteriaceae</taxon>
        <taxon>Lelliottia</taxon>
    </lineage>
</organism>
<feature type="domain" description="4'-phosphopantetheinyl transferase N-terminal" evidence="13">
    <location>
        <begin position="36"/>
        <end position="99"/>
    </location>
</feature>
<dbReference type="NCBIfam" id="NF007604">
    <property type="entry name" value="PRK10251.1"/>
    <property type="match status" value="1"/>
</dbReference>
<evidence type="ECO:0000256" key="5">
    <source>
        <dbReference type="ARBA" id="ARBA00019087"/>
    </source>
</evidence>
<evidence type="ECO:0000259" key="13">
    <source>
        <dbReference type="Pfam" id="PF17837"/>
    </source>
</evidence>
<evidence type="ECO:0000256" key="4">
    <source>
        <dbReference type="ARBA" id="ARBA00011503"/>
    </source>
</evidence>
<dbReference type="PANTHER" id="PTHR38096:SF1">
    <property type="entry name" value="ENTEROBACTIN SYNTHASE COMPONENT D"/>
    <property type="match status" value="1"/>
</dbReference>
<sequence>MQTTHSLLTLGGVCVQRIDFDRTTFDNADLLWLPHHAVLSHASAKRKADYLAGRIAAAHALQNFSINAVPGIGPNGEPLWPAGFAGSISHSGSQAFALAVKRDNALVGIDGEQLIAAQEAVEIQDGIINPQEKTVLMRTGYPFALALTLAFSAKESLFKALFPRVNTYMGFDSACVTNISRSTLTLSLARPLAGFSHHHPFILHWCENNSGVITLLCE</sequence>
<name>A0ABX5A2Y5_9ENTR</name>
<evidence type="ECO:0000256" key="11">
    <source>
        <dbReference type="ARBA" id="ARBA00049191"/>
    </source>
</evidence>
<feature type="domain" description="4'-phosphopantetheinyl transferase" evidence="12">
    <location>
        <begin position="107"/>
        <end position="191"/>
    </location>
</feature>
<evidence type="ECO:0000256" key="3">
    <source>
        <dbReference type="ARBA" id="ARBA00008342"/>
    </source>
</evidence>
<evidence type="ECO:0000259" key="12">
    <source>
        <dbReference type="Pfam" id="PF01648"/>
    </source>
</evidence>
<dbReference type="PANTHER" id="PTHR38096">
    <property type="entry name" value="ENTEROBACTIN SYNTHASE COMPONENT D"/>
    <property type="match status" value="1"/>
</dbReference>
<reference evidence="14 15" key="1">
    <citation type="submission" date="2018-02" db="EMBL/GenBank/DDBJ databases">
        <title>Lelliotia aquatilis sp. nov., isolated from drinking water.</title>
        <authorList>
            <person name="Kaempfer P."/>
            <person name="Glaeser S."/>
            <person name="Exner M."/>
            <person name="Doijad S."/>
            <person name="Chakraborty T."/>
        </authorList>
    </citation>
    <scope>NUCLEOTIDE SEQUENCE [LARGE SCALE GENOMIC DNA]</scope>
    <source>
        <strain evidence="14 15">6331-17</strain>
    </source>
</reference>
<evidence type="ECO:0000256" key="2">
    <source>
        <dbReference type="ARBA" id="ARBA00004993"/>
    </source>
</evidence>
<keyword evidence="7" id="KW-0259">Enterobactin biosynthesis</keyword>
<evidence type="ECO:0000313" key="14">
    <source>
        <dbReference type="EMBL" id="POZ22764.1"/>
    </source>
</evidence>
<evidence type="ECO:0000313" key="15">
    <source>
        <dbReference type="Proteomes" id="UP000237025"/>
    </source>
</evidence>
<dbReference type="Proteomes" id="UP000237025">
    <property type="component" value="Unassembled WGS sequence"/>
</dbReference>
<comment type="caution">
    <text evidence="14">The sequence shown here is derived from an EMBL/GenBank/DDBJ whole genome shotgun (WGS) entry which is preliminary data.</text>
</comment>
<evidence type="ECO:0000256" key="9">
    <source>
        <dbReference type="ARBA" id="ARBA00031996"/>
    </source>
</evidence>
<evidence type="ECO:0000256" key="1">
    <source>
        <dbReference type="ARBA" id="ARBA00003937"/>
    </source>
</evidence>
<dbReference type="InterPro" id="IPR037143">
    <property type="entry name" value="4-PPantetheinyl_Trfase_dom_sf"/>
</dbReference>
<gene>
    <name evidence="14" type="ORF">C3712_11420</name>
</gene>
<keyword evidence="15" id="KW-1185">Reference proteome</keyword>
<comment type="function">
    <text evidence="1">Involved in the biosynthesis of the siderophore enterobactin (enterochelin), which is a macrocyclic trimeric lactone of N-(2,3-dihydroxybenzoyl)-serine. The serine trilactone serves as a scaffolding for the three catechol functionalities that provide hexadentate coordination for the tightly ligated iron(2+) atoms. Plays an essential role in the assembly of the enterobactin by catalyzing the transfer of the 4'-phosphopantetheine (Ppant) moiety from coenzyme A to the apo-domains of both EntB (ArCP domain) and EntF (PCP domain) to yield their holo-forms which make them competent for the activation of 2,3-dihydroxybenzoate (DHB) and L-serine, respectively.</text>
</comment>
<dbReference type="Pfam" id="PF17837">
    <property type="entry name" value="4PPT_N"/>
    <property type="match status" value="1"/>
</dbReference>
<evidence type="ECO:0000256" key="6">
    <source>
        <dbReference type="ARBA" id="ARBA00022679"/>
    </source>
</evidence>
<evidence type="ECO:0000256" key="10">
    <source>
        <dbReference type="ARBA" id="ARBA00049176"/>
    </source>
</evidence>
<keyword evidence="6" id="KW-0808">Transferase</keyword>
<evidence type="ECO:0000256" key="7">
    <source>
        <dbReference type="ARBA" id="ARBA00023191"/>
    </source>
</evidence>
<accession>A0ABX5A2Y5</accession>
<comment type="subunit">
    <text evidence="4">EntB, EntD, EntE, and EntF form a multienzyme complex called enterobactin synthase.</text>
</comment>